<keyword evidence="1" id="KW-0472">Membrane</keyword>
<dbReference type="Proteomes" id="UP001529235">
    <property type="component" value="Unassembled WGS sequence"/>
</dbReference>
<comment type="caution">
    <text evidence="2">The sequence shown here is derived from an EMBL/GenBank/DDBJ whole genome shotgun (WGS) entry which is preliminary data.</text>
</comment>
<accession>A0ABD4Z6P0</accession>
<dbReference type="AlphaFoldDB" id="A0ABD4Z6P0"/>
<keyword evidence="1" id="KW-0812">Transmembrane</keyword>
<dbReference type="RefSeq" id="WP_285273979.1">
    <property type="nucleotide sequence ID" value="NZ_JASNVW010000003.1"/>
</dbReference>
<organism evidence="2 3">
    <name type="scientific">Ignisphaera cupida</name>
    <dbReference type="NCBI Taxonomy" id="3050454"/>
    <lineage>
        <taxon>Archaea</taxon>
        <taxon>Thermoproteota</taxon>
        <taxon>Thermoprotei</taxon>
        <taxon>Desulfurococcales</taxon>
        <taxon>Desulfurococcaceae</taxon>
        <taxon>Ignisphaera</taxon>
    </lineage>
</organism>
<reference evidence="2 3" key="1">
    <citation type="submission" date="2023-05" db="EMBL/GenBank/DDBJ databases">
        <title>A new hyperthermophilic archaea 'Ignisphaera cupida' sp. nov. and description of the family 'Ignisphaeraceae' fam. nov.</title>
        <authorList>
            <person name="Podosokorskaya O.A."/>
            <person name="Elcheninov A.G."/>
            <person name="Klukina A."/>
            <person name="Merkel A.Y."/>
        </authorList>
    </citation>
    <scope>NUCLEOTIDE SEQUENCE [LARGE SCALE GENOMIC DNA]</scope>
    <source>
        <strain evidence="2 3">4213-co</strain>
    </source>
</reference>
<evidence type="ECO:0000256" key="1">
    <source>
        <dbReference type="SAM" id="Phobius"/>
    </source>
</evidence>
<evidence type="ECO:0000313" key="2">
    <source>
        <dbReference type="EMBL" id="MDK6028996.1"/>
    </source>
</evidence>
<feature type="transmembrane region" description="Helical" evidence="1">
    <location>
        <begin position="21"/>
        <end position="43"/>
    </location>
</feature>
<sequence>MHVSMEPLSKSRSFARAFLCFSMYVIAELVAAIPGYLLVFSVLPRFIRYAEPWGYEDSFHYICTFVGSDNDID</sequence>
<protein>
    <submittedName>
        <fullName evidence="2">Uncharacterized protein</fullName>
    </submittedName>
</protein>
<evidence type="ECO:0000313" key="3">
    <source>
        <dbReference type="Proteomes" id="UP001529235"/>
    </source>
</evidence>
<name>A0ABD4Z6P0_9CREN</name>
<gene>
    <name evidence="2" type="ORF">QPL79_06430</name>
</gene>
<proteinExistence type="predicted"/>
<keyword evidence="3" id="KW-1185">Reference proteome</keyword>
<keyword evidence="1" id="KW-1133">Transmembrane helix</keyword>
<dbReference type="EMBL" id="JASNVW010000003">
    <property type="protein sequence ID" value="MDK6028996.1"/>
    <property type="molecule type" value="Genomic_DNA"/>
</dbReference>